<name>A0AAD7MDF5_9AGAR</name>
<sequence>MAVTYTDSQVEEFKLFANRMEHNLKPGETPPPGYTEFCITHQHDSEKLPFPKDAELIEYTENGITWKLLGPKAMAAAKKLLPIAPTEPAKPARLTAEEQINQWAADNMALALDRSRADLEKAKAETEILKADAKRKAQFTEDLPYWRNRNRGRGGRGRGGRGGRGRGGFGGQQPFEQPGLVFGPLLAESGGAKKKPKFNGGYRENGVEILTMEQCDALLAEVEARKLTTNIGDLTINPTPSGSGGAPFGLKAPTAPAKADTEVVKPAETQSAAATSAIPTQTAQTAVTGVEDVVMDVDENGEPALPFADAETVPGPSSSGQSVNSASKTLRLYLGSCSYLVCRNLDSIGSTSATRDHLRFTASPSMDSQPAISAELEARIAQISSDIALQQEVLKGLERKKSAAQRQLNAIRDPMARLPLEISSEIFLGCLTSPRKPGAHIAPLLFLNICNTWTDIALSTPALWDAIELDFRGADCLRSWLPRAGKRMLTIALYRGLDHSVVEVLNQYATQIKHLTLREEADDELHTLAAAVESFPQLGTLIMGGLLDEYDDYAIFSSSVVLNLLRLAPNLVEFTLEAVDGLHVADSPNLILSRLTSLKFNRLYDAEGILLHLTTPALETLDLPHDSITNATFSLFVRRSSPPLEKLVLSYSRGDLIQVPSSVRHLELDADGTAVASVFSGLQNLPSDYLQNLQTLILRIHAFNLAEIAPSSYDALVHFLSPRYTVARLDLICSYADRQPSEHVCEVFRYLVDRGMQVWIGDDEYNYLPGWLQQPNGMTLTSDYEAFKRDRMRNWFPVDG</sequence>
<evidence type="ECO:0000256" key="1">
    <source>
        <dbReference type="SAM" id="Coils"/>
    </source>
</evidence>
<gene>
    <name evidence="3" type="ORF">B0H16DRAFT_1900772</name>
</gene>
<keyword evidence="1" id="KW-0175">Coiled coil</keyword>
<dbReference type="EMBL" id="JARKIB010000405">
    <property type="protein sequence ID" value="KAJ7711096.1"/>
    <property type="molecule type" value="Genomic_DNA"/>
</dbReference>
<evidence type="ECO:0000256" key="2">
    <source>
        <dbReference type="SAM" id="MobiDB-lite"/>
    </source>
</evidence>
<feature type="coiled-coil region" evidence="1">
    <location>
        <begin position="105"/>
        <end position="136"/>
    </location>
</feature>
<evidence type="ECO:0008006" key="5">
    <source>
        <dbReference type="Google" id="ProtNLM"/>
    </source>
</evidence>
<dbReference type="Proteomes" id="UP001215598">
    <property type="component" value="Unassembled WGS sequence"/>
</dbReference>
<feature type="coiled-coil region" evidence="1">
    <location>
        <begin position="380"/>
        <end position="407"/>
    </location>
</feature>
<dbReference type="InterPro" id="IPR032675">
    <property type="entry name" value="LRR_dom_sf"/>
</dbReference>
<reference evidence="3" key="1">
    <citation type="submission" date="2023-03" db="EMBL/GenBank/DDBJ databases">
        <title>Massive genome expansion in bonnet fungi (Mycena s.s.) driven by repeated elements and novel gene families across ecological guilds.</title>
        <authorList>
            <consortium name="Lawrence Berkeley National Laboratory"/>
            <person name="Harder C.B."/>
            <person name="Miyauchi S."/>
            <person name="Viragh M."/>
            <person name="Kuo A."/>
            <person name="Thoen E."/>
            <person name="Andreopoulos B."/>
            <person name="Lu D."/>
            <person name="Skrede I."/>
            <person name="Drula E."/>
            <person name="Henrissat B."/>
            <person name="Morin E."/>
            <person name="Kohler A."/>
            <person name="Barry K."/>
            <person name="LaButti K."/>
            <person name="Morin E."/>
            <person name="Salamov A."/>
            <person name="Lipzen A."/>
            <person name="Mereny Z."/>
            <person name="Hegedus B."/>
            <person name="Baldrian P."/>
            <person name="Stursova M."/>
            <person name="Weitz H."/>
            <person name="Taylor A."/>
            <person name="Grigoriev I.V."/>
            <person name="Nagy L.G."/>
            <person name="Martin F."/>
            <person name="Kauserud H."/>
        </authorList>
    </citation>
    <scope>NUCLEOTIDE SEQUENCE</scope>
    <source>
        <strain evidence="3">CBHHK182m</strain>
    </source>
</reference>
<evidence type="ECO:0000313" key="4">
    <source>
        <dbReference type="Proteomes" id="UP001215598"/>
    </source>
</evidence>
<feature type="region of interest" description="Disordered" evidence="2">
    <location>
        <begin position="146"/>
        <end position="177"/>
    </location>
</feature>
<accession>A0AAD7MDF5</accession>
<proteinExistence type="predicted"/>
<dbReference type="Gene3D" id="3.80.10.10">
    <property type="entry name" value="Ribonuclease Inhibitor"/>
    <property type="match status" value="1"/>
</dbReference>
<protein>
    <recommendedName>
        <fullName evidence="5">F-box domain-containing protein</fullName>
    </recommendedName>
</protein>
<keyword evidence="4" id="KW-1185">Reference proteome</keyword>
<comment type="caution">
    <text evidence="3">The sequence shown here is derived from an EMBL/GenBank/DDBJ whole genome shotgun (WGS) entry which is preliminary data.</text>
</comment>
<dbReference type="SUPFAM" id="SSF52047">
    <property type="entry name" value="RNI-like"/>
    <property type="match status" value="1"/>
</dbReference>
<organism evidence="3 4">
    <name type="scientific">Mycena metata</name>
    <dbReference type="NCBI Taxonomy" id="1033252"/>
    <lineage>
        <taxon>Eukaryota</taxon>
        <taxon>Fungi</taxon>
        <taxon>Dikarya</taxon>
        <taxon>Basidiomycota</taxon>
        <taxon>Agaricomycotina</taxon>
        <taxon>Agaricomycetes</taxon>
        <taxon>Agaricomycetidae</taxon>
        <taxon>Agaricales</taxon>
        <taxon>Marasmiineae</taxon>
        <taxon>Mycenaceae</taxon>
        <taxon>Mycena</taxon>
    </lineage>
</organism>
<evidence type="ECO:0000313" key="3">
    <source>
        <dbReference type="EMBL" id="KAJ7711096.1"/>
    </source>
</evidence>
<feature type="compositionally biased region" description="Basic residues" evidence="2">
    <location>
        <begin position="148"/>
        <end position="164"/>
    </location>
</feature>
<dbReference type="AlphaFoldDB" id="A0AAD7MDF5"/>